<keyword evidence="1" id="KW-0732">Signal</keyword>
<dbReference type="Proteomes" id="UP001497516">
    <property type="component" value="Chromosome 3"/>
</dbReference>
<gene>
    <name evidence="2" type="ORF">LTRI10_LOCUS18231</name>
</gene>
<evidence type="ECO:0000313" key="2">
    <source>
        <dbReference type="EMBL" id="CAL1376504.1"/>
    </source>
</evidence>
<evidence type="ECO:0000313" key="3">
    <source>
        <dbReference type="Proteomes" id="UP001497516"/>
    </source>
</evidence>
<reference evidence="2 3" key="1">
    <citation type="submission" date="2024-04" db="EMBL/GenBank/DDBJ databases">
        <authorList>
            <person name="Fracassetti M."/>
        </authorList>
    </citation>
    <scope>NUCLEOTIDE SEQUENCE [LARGE SCALE GENOMIC DNA]</scope>
</reference>
<accession>A0AAV2DSI7</accession>
<sequence>MTRLRKIKWSAMHASTSLVWWVDFCSPTSGFLFPDKSNWWIQGIWLPLLTGVGRKRGKELGIGRVSWPIPGAVHLLEGGSKTSWFCDVYPTAVGMGASSNIRTSRPTSIPESR</sequence>
<dbReference type="EMBL" id="OZ034816">
    <property type="protein sequence ID" value="CAL1376504.1"/>
    <property type="molecule type" value="Genomic_DNA"/>
</dbReference>
<evidence type="ECO:0000256" key="1">
    <source>
        <dbReference type="SAM" id="SignalP"/>
    </source>
</evidence>
<feature type="signal peptide" evidence="1">
    <location>
        <begin position="1"/>
        <end position="30"/>
    </location>
</feature>
<dbReference type="AlphaFoldDB" id="A0AAV2DSI7"/>
<proteinExistence type="predicted"/>
<protein>
    <submittedName>
        <fullName evidence="2">Uncharacterized protein</fullName>
    </submittedName>
</protein>
<organism evidence="2 3">
    <name type="scientific">Linum trigynum</name>
    <dbReference type="NCBI Taxonomy" id="586398"/>
    <lineage>
        <taxon>Eukaryota</taxon>
        <taxon>Viridiplantae</taxon>
        <taxon>Streptophyta</taxon>
        <taxon>Embryophyta</taxon>
        <taxon>Tracheophyta</taxon>
        <taxon>Spermatophyta</taxon>
        <taxon>Magnoliopsida</taxon>
        <taxon>eudicotyledons</taxon>
        <taxon>Gunneridae</taxon>
        <taxon>Pentapetalae</taxon>
        <taxon>rosids</taxon>
        <taxon>fabids</taxon>
        <taxon>Malpighiales</taxon>
        <taxon>Linaceae</taxon>
        <taxon>Linum</taxon>
    </lineage>
</organism>
<name>A0AAV2DSI7_9ROSI</name>
<keyword evidence="3" id="KW-1185">Reference proteome</keyword>
<feature type="chain" id="PRO_5043729723" evidence="1">
    <location>
        <begin position="31"/>
        <end position="113"/>
    </location>
</feature>